<dbReference type="PANTHER" id="PTHR43747:SF1">
    <property type="entry name" value="SLR1998 PROTEIN"/>
    <property type="match status" value="1"/>
</dbReference>
<dbReference type="Pfam" id="PF01494">
    <property type="entry name" value="FAD_binding_3"/>
    <property type="match status" value="1"/>
</dbReference>
<dbReference type="InterPro" id="IPR002938">
    <property type="entry name" value="FAD-bd"/>
</dbReference>
<reference evidence="3" key="1">
    <citation type="submission" date="2020-10" db="EMBL/GenBank/DDBJ databases">
        <title>Taxonomic study of unclassified bacteria belonging to the class Ktedonobacteria.</title>
        <authorList>
            <person name="Yabe S."/>
            <person name="Wang C.M."/>
            <person name="Zheng Y."/>
            <person name="Sakai Y."/>
            <person name="Cavaletti L."/>
            <person name="Monciardini P."/>
            <person name="Donadio S."/>
        </authorList>
    </citation>
    <scope>NUCLEOTIDE SEQUENCE</scope>
    <source>
        <strain evidence="3">SOSP1-1</strain>
    </source>
</reference>
<name>A0A8J3I110_9CHLR</name>
<evidence type="ECO:0000313" key="3">
    <source>
        <dbReference type="EMBL" id="GHO48032.1"/>
    </source>
</evidence>
<organism evidence="3 4">
    <name type="scientific">Ktedonospora formicarum</name>
    <dbReference type="NCBI Taxonomy" id="2778364"/>
    <lineage>
        <taxon>Bacteria</taxon>
        <taxon>Bacillati</taxon>
        <taxon>Chloroflexota</taxon>
        <taxon>Ktedonobacteria</taxon>
        <taxon>Ktedonobacterales</taxon>
        <taxon>Ktedonobacteraceae</taxon>
        <taxon>Ktedonospora</taxon>
    </lineage>
</organism>
<dbReference type="InterPro" id="IPR036188">
    <property type="entry name" value="FAD/NAD-bd_sf"/>
</dbReference>
<dbReference type="InterPro" id="IPR050816">
    <property type="entry name" value="Flavin-dep_Halogenase_NPB"/>
</dbReference>
<evidence type="ECO:0000256" key="1">
    <source>
        <dbReference type="ARBA" id="ARBA00038396"/>
    </source>
</evidence>
<dbReference type="EMBL" id="BNJF01000003">
    <property type="protein sequence ID" value="GHO48032.1"/>
    <property type="molecule type" value="Genomic_DNA"/>
</dbReference>
<dbReference type="PANTHER" id="PTHR43747">
    <property type="entry name" value="FAD-BINDING PROTEIN"/>
    <property type="match status" value="1"/>
</dbReference>
<dbReference type="AlphaFoldDB" id="A0A8J3I110"/>
<dbReference type="Proteomes" id="UP000612362">
    <property type="component" value="Unassembled WGS sequence"/>
</dbReference>
<evidence type="ECO:0000313" key="4">
    <source>
        <dbReference type="Proteomes" id="UP000612362"/>
    </source>
</evidence>
<comment type="caution">
    <text evidence="3">The sequence shown here is derived from an EMBL/GenBank/DDBJ whole genome shotgun (WGS) entry which is preliminary data.</text>
</comment>
<feature type="domain" description="FAD-binding" evidence="2">
    <location>
        <begin position="45"/>
        <end position="254"/>
    </location>
</feature>
<gene>
    <name evidence="3" type="ORF">KSX_61950</name>
</gene>
<comment type="similarity">
    <text evidence="1">Belongs to the flavin-dependent halogenase family. Bacterial tryptophan halogenase subfamily.</text>
</comment>
<dbReference type="Gene3D" id="3.50.50.60">
    <property type="entry name" value="FAD/NAD(P)-binding domain"/>
    <property type="match status" value="1"/>
</dbReference>
<dbReference type="GO" id="GO:0071949">
    <property type="term" value="F:FAD binding"/>
    <property type="evidence" value="ECO:0007669"/>
    <property type="project" value="InterPro"/>
</dbReference>
<dbReference type="RefSeq" id="WP_220197246.1">
    <property type="nucleotide sequence ID" value="NZ_BNJF01000003.1"/>
</dbReference>
<sequence length="604" mass="68632">MSDVYERIAALPAEKRALLQQQLRNRKTQNTAHATQDENHTPDQYDVAILGGGISGLTLALELKKNRPSMRILVIDKQKHPVPEAAHKVGESSVEIAAHYLRDILGLKEHLETQQIRKFGLRMFFTNADNKDITRRVELGSTEFPPLATYQIDRGRLENMLGKLLPEQGVNFLDGVKVQQIMLRPEQDTHCITVNQGGQERQISARWVVDASGRSALLQRQLGLAKKWGHAANSAWFRVKHPIDINTWSDDPAWHSRIPKGDRSLSTNHLMGPGYWVWIIRLASGSTSVGIVADANVHPFEGFNLFERAMAWLHEREPQLAQLIEEHRDEVQDFRVMRDYSYGCQQLYSGERWCLTGEAAVSLDPLYSPGSDMIAISNGLICDLITRDMKGEDIQSRAAINDRLFLNLASIWINIYEKQYSLMDKAQVMVSKIIWDTAFYWGVFGLLYFHHAFRDIAESPGIATNLAKIAQLSNRVQAFYREWHSIADKEAADTFVDLYSPINFMVKLHAGMDAKLSPSELDAQFAANVRLFEQLAGQLMSTVIQTYASRAGDEAVLKQIQRWQTEPYLAELIATYRRENRVNPTSTGWMMLDQGVREKVEAIR</sequence>
<evidence type="ECO:0000259" key="2">
    <source>
        <dbReference type="Pfam" id="PF01494"/>
    </source>
</evidence>
<proteinExistence type="inferred from homology"/>
<dbReference type="SUPFAM" id="SSF51905">
    <property type="entry name" value="FAD/NAD(P)-binding domain"/>
    <property type="match status" value="1"/>
</dbReference>
<protein>
    <submittedName>
        <fullName evidence="3">Halogenase</fullName>
    </submittedName>
</protein>
<keyword evidence="4" id="KW-1185">Reference proteome</keyword>
<accession>A0A8J3I110</accession>